<reference evidence="12" key="1">
    <citation type="journal article" date="2020" name="Stud. Mycol.">
        <title>101 Dothideomycetes genomes: a test case for predicting lifestyles and emergence of pathogens.</title>
        <authorList>
            <person name="Haridas S."/>
            <person name="Albert R."/>
            <person name="Binder M."/>
            <person name="Bloem J."/>
            <person name="Labutti K."/>
            <person name="Salamov A."/>
            <person name="Andreopoulos B."/>
            <person name="Baker S."/>
            <person name="Barry K."/>
            <person name="Bills G."/>
            <person name="Bluhm B."/>
            <person name="Cannon C."/>
            <person name="Castanera R."/>
            <person name="Culley D."/>
            <person name="Daum C."/>
            <person name="Ezra D."/>
            <person name="Gonzalez J."/>
            <person name="Henrissat B."/>
            <person name="Kuo A."/>
            <person name="Liang C."/>
            <person name="Lipzen A."/>
            <person name="Lutzoni F."/>
            <person name="Magnuson J."/>
            <person name="Mondo S."/>
            <person name="Nolan M."/>
            <person name="Ohm R."/>
            <person name="Pangilinan J."/>
            <person name="Park H.-J."/>
            <person name="Ramirez L."/>
            <person name="Alfaro M."/>
            <person name="Sun H."/>
            <person name="Tritt A."/>
            <person name="Yoshinaga Y."/>
            <person name="Zwiers L.-H."/>
            <person name="Turgeon B."/>
            <person name="Goodwin S."/>
            <person name="Spatafora J."/>
            <person name="Crous P."/>
            <person name="Grigoriev I."/>
        </authorList>
    </citation>
    <scope>NUCLEOTIDE SEQUENCE</scope>
    <source>
        <strain evidence="12">Tuck. ex Michener</strain>
    </source>
</reference>
<evidence type="ECO:0000259" key="11">
    <source>
        <dbReference type="PROSITE" id="PS51686"/>
    </source>
</evidence>
<dbReference type="SUPFAM" id="SSF53335">
    <property type="entry name" value="S-adenosyl-L-methionine-dependent methyltransferases"/>
    <property type="match status" value="1"/>
</dbReference>
<dbReference type="InterPro" id="IPR057285">
    <property type="entry name" value="Pre-PUA_NSUN2"/>
</dbReference>
<dbReference type="PRINTS" id="PR02008">
    <property type="entry name" value="RCMTFAMILY"/>
</dbReference>
<keyword evidence="6" id="KW-0819">tRNA processing</keyword>
<keyword evidence="5 9" id="KW-0949">S-adenosyl-L-methionine</keyword>
<dbReference type="Pfam" id="PF25378">
    <property type="entry name" value="PUA_NSUN2"/>
    <property type="match status" value="1"/>
</dbReference>
<keyword evidence="7 9" id="KW-0694">RNA-binding</keyword>
<dbReference type="Pfam" id="PF01189">
    <property type="entry name" value="Methyltr_RsmB-F"/>
    <property type="match status" value="1"/>
</dbReference>
<proteinExistence type="inferred from homology"/>
<feature type="compositionally biased region" description="Basic and acidic residues" evidence="10">
    <location>
        <begin position="548"/>
        <end position="559"/>
    </location>
</feature>
<sequence length="924" mass="103540">MGKRGKKNYNRGGRAGRGGNRTNAQELDRHNEKYERYYNTLQLVPEDEREAFWASLRQELPNSFRFAGSKGHALTVQQHLIDRYIPEIVKVKFDGEFVAPPAPISWYPEHLAWSMTTPKNVVRRFPPFASFQKFLVSESSVGNITRQEIVSMIPPLLMDIKPGMTVLDLCAAPGSKSAQLIEMVHGGEEARVCKVVRRIAQQEGRDLSPDGMEIEAGKDQAATEEDGPDDGRSTGLLIANDKDYRRAHMLVHQMKRLNSPNLIVTNHDATLFPSIKIPGRKNAYLKFDRVLADVPCCGDGTARKNLNVWKDWLPGNAIGLHPMQMRILVRALQMLKPGGRVVYSTCSMNPIENEAVVASAIDRCGGLEKVAVLDCSSELPGLKRVPGFSDWKVMDKSARIWNSWDEVEKVKAEGDSESPRKGVDGLLESMFAPTTAEGISSIPLHHCMRVYPHLQDTGGFFITVLEKRSEIRTRPESEPKNANGANGKPTIISVVKEIESRTEKGESTDNLVTLEEIAPTKVDVNNDAGEGNEPPVVRQNQPPEEAEAIQKTEGKRVLEDVEASETPAKRARLEPEEVAAPQHKEHWPLPPSMDMESTVTRNGLTVEASNGTKQNSKQPHEEPFKYLDPNHTELQFIYSFYELSDRFPRDRFMVRNATGQPVKAIYYTSALAKQILVENEGKGMRFVHCGVKMFVKQDAQGPNTCRWRIQSEGLPIIEQWVGEDRIVRLYKKSTLRKLLIEMFPHIGQEGWKKLGEIGERVRDISMGCCVLRVETSDDEDGFKERIVLPLWRSMWSLNLMLPKEERKAMLLRIYNDDSPLVDNSKDRFKEARTHIGSSSSSPTPAGQTDAPESMILENEIEDPDSHIHPEEATTVVAALEPGASETKALQDEDRMLGNAQQKADDTKEVAPGVTDEDDAFNTTV</sequence>
<evidence type="ECO:0000313" key="12">
    <source>
        <dbReference type="EMBL" id="KAF2233076.1"/>
    </source>
</evidence>
<dbReference type="Gene3D" id="3.40.50.150">
    <property type="entry name" value="Vaccinia Virus protein VP39"/>
    <property type="match status" value="1"/>
</dbReference>
<feature type="region of interest" description="Disordered" evidence="10">
    <location>
        <begin position="204"/>
        <end position="235"/>
    </location>
</feature>
<dbReference type="PRINTS" id="PR02011">
    <property type="entry name" value="RCMTNCL1"/>
</dbReference>
<evidence type="ECO:0000256" key="3">
    <source>
        <dbReference type="ARBA" id="ARBA00022603"/>
    </source>
</evidence>
<keyword evidence="4 9" id="KW-0808">Transferase</keyword>
<dbReference type="GO" id="GO:0000049">
    <property type="term" value="F:tRNA binding"/>
    <property type="evidence" value="ECO:0007669"/>
    <property type="project" value="UniProtKB-KW"/>
</dbReference>
<evidence type="ECO:0000313" key="13">
    <source>
        <dbReference type="Proteomes" id="UP000800092"/>
    </source>
</evidence>
<feature type="compositionally biased region" description="Acidic residues" evidence="10">
    <location>
        <begin position="914"/>
        <end position="924"/>
    </location>
</feature>
<evidence type="ECO:0000256" key="4">
    <source>
        <dbReference type="ARBA" id="ARBA00022679"/>
    </source>
</evidence>
<organism evidence="12 13">
    <name type="scientific">Viridothelium virens</name>
    <name type="common">Speckled blister lichen</name>
    <name type="synonym">Trypethelium virens</name>
    <dbReference type="NCBI Taxonomy" id="1048519"/>
    <lineage>
        <taxon>Eukaryota</taxon>
        <taxon>Fungi</taxon>
        <taxon>Dikarya</taxon>
        <taxon>Ascomycota</taxon>
        <taxon>Pezizomycotina</taxon>
        <taxon>Dothideomycetes</taxon>
        <taxon>Dothideomycetes incertae sedis</taxon>
        <taxon>Trypetheliales</taxon>
        <taxon>Trypetheliaceae</taxon>
        <taxon>Viridothelium</taxon>
    </lineage>
</organism>
<comment type="similarity">
    <text evidence="9">Belongs to the class I-like SAM-binding methyltransferase superfamily. RsmB/NOP family.</text>
</comment>
<gene>
    <name evidence="12" type="ORF">EV356DRAFT_487303</name>
</gene>
<evidence type="ECO:0000256" key="2">
    <source>
        <dbReference type="ARBA" id="ARBA00022555"/>
    </source>
</evidence>
<evidence type="ECO:0000256" key="10">
    <source>
        <dbReference type="SAM" id="MobiDB-lite"/>
    </source>
</evidence>
<feature type="binding site" evidence="9">
    <location>
        <position position="241"/>
    </location>
    <ligand>
        <name>S-adenosyl-L-methionine</name>
        <dbReference type="ChEBI" id="CHEBI:59789"/>
    </ligand>
</feature>
<keyword evidence="3 9" id="KW-0489">Methyltransferase</keyword>
<name>A0A6A6H4P8_VIRVR</name>
<dbReference type="GO" id="GO:0016428">
    <property type="term" value="F:tRNA (cytidine-5-)-methyltransferase activity"/>
    <property type="evidence" value="ECO:0007669"/>
    <property type="project" value="InterPro"/>
</dbReference>
<dbReference type="GO" id="GO:0005634">
    <property type="term" value="C:nucleus"/>
    <property type="evidence" value="ECO:0007669"/>
    <property type="project" value="UniProtKB-SubCell"/>
</dbReference>
<feature type="region of interest" description="Disordered" evidence="10">
    <location>
        <begin position="523"/>
        <end position="597"/>
    </location>
</feature>
<dbReference type="InterPro" id="IPR029063">
    <property type="entry name" value="SAM-dependent_MTases_sf"/>
</dbReference>
<protein>
    <submittedName>
        <fullName evidence="12">S-adenosyl-L-methionine-dependent methyltransferase</fullName>
    </submittedName>
</protein>
<feature type="compositionally biased region" description="Polar residues" evidence="10">
    <location>
        <begin position="835"/>
        <end position="846"/>
    </location>
</feature>
<keyword evidence="8" id="KW-0539">Nucleus</keyword>
<evidence type="ECO:0000256" key="1">
    <source>
        <dbReference type="ARBA" id="ARBA00004123"/>
    </source>
</evidence>
<feature type="active site" description="Nucleophile" evidence="9">
    <location>
        <position position="346"/>
    </location>
</feature>
<keyword evidence="13" id="KW-1185">Reference proteome</keyword>
<feature type="domain" description="SAM-dependent MTase RsmB/NOP-type" evidence="11">
    <location>
        <begin position="52"/>
        <end position="468"/>
    </location>
</feature>
<feature type="region of interest" description="Disordered" evidence="10">
    <location>
        <begin position="892"/>
        <end position="924"/>
    </location>
</feature>
<dbReference type="Proteomes" id="UP000800092">
    <property type="component" value="Unassembled WGS sequence"/>
</dbReference>
<feature type="binding site" evidence="9">
    <location>
        <begin position="170"/>
        <end position="176"/>
    </location>
    <ligand>
        <name>S-adenosyl-L-methionine</name>
        <dbReference type="ChEBI" id="CHEBI:59789"/>
    </ligand>
</feature>
<evidence type="ECO:0000256" key="6">
    <source>
        <dbReference type="ARBA" id="ARBA00022694"/>
    </source>
</evidence>
<dbReference type="InterPro" id="IPR049560">
    <property type="entry name" value="MeTrfase_RsmB-F_NOP2_cat"/>
</dbReference>
<feature type="region of interest" description="Disordered" evidence="10">
    <location>
        <begin position="831"/>
        <end position="850"/>
    </location>
</feature>
<dbReference type="InterPro" id="IPR001678">
    <property type="entry name" value="MeTrfase_RsmB-F_NOP2_dom"/>
</dbReference>
<dbReference type="InterPro" id="IPR057286">
    <property type="entry name" value="PUA_NSUN2"/>
</dbReference>
<comment type="subcellular location">
    <subcellularLocation>
        <location evidence="1">Nucleus</location>
    </subcellularLocation>
</comment>
<dbReference type="PANTHER" id="PTHR22808">
    <property type="entry name" value="NCL1 YEAST -RELATED NOL1/NOP2/FMU SUN DOMAIN-CONTAINING"/>
    <property type="match status" value="1"/>
</dbReference>
<dbReference type="GO" id="GO:0030488">
    <property type="term" value="P:tRNA methylation"/>
    <property type="evidence" value="ECO:0007669"/>
    <property type="project" value="TreeGrafter"/>
</dbReference>
<accession>A0A6A6H4P8</accession>
<evidence type="ECO:0000256" key="5">
    <source>
        <dbReference type="ARBA" id="ARBA00022691"/>
    </source>
</evidence>
<evidence type="ECO:0000256" key="9">
    <source>
        <dbReference type="PROSITE-ProRule" id="PRU01023"/>
    </source>
</evidence>
<feature type="region of interest" description="Disordered" evidence="10">
    <location>
        <begin position="1"/>
        <end position="29"/>
    </location>
</feature>
<evidence type="ECO:0000256" key="8">
    <source>
        <dbReference type="ARBA" id="ARBA00023242"/>
    </source>
</evidence>
<evidence type="ECO:0000256" key="7">
    <source>
        <dbReference type="ARBA" id="ARBA00022884"/>
    </source>
</evidence>
<feature type="binding site" evidence="9">
    <location>
        <position position="293"/>
    </location>
    <ligand>
        <name>S-adenosyl-L-methionine</name>
        <dbReference type="ChEBI" id="CHEBI:59789"/>
    </ligand>
</feature>
<dbReference type="PANTHER" id="PTHR22808:SF1">
    <property type="entry name" value="RNA CYTOSINE-C(5)-METHYLTRANSFERASE NSUN2-RELATED"/>
    <property type="match status" value="1"/>
</dbReference>
<dbReference type="OrthoDB" id="6093671at2759"/>
<dbReference type="Pfam" id="PF25376">
    <property type="entry name" value="Pre-PUA_NSUN2"/>
    <property type="match status" value="1"/>
</dbReference>
<dbReference type="EMBL" id="ML991809">
    <property type="protein sequence ID" value="KAF2233076.1"/>
    <property type="molecule type" value="Genomic_DNA"/>
</dbReference>
<dbReference type="InterPro" id="IPR023267">
    <property type="entry name" value="RCMT"/>
</dbReference>
<dbReference type="AlphaFoldDB" id="A0A6A6H4P8"/>
<dbReference type="InterPro" id="IPR023270">
    <property type="entry name" value="RCMT_NCL1"/>
</dbReference>
<keyword evidence="2" id="KW-0820">tRNA-binding</keyword>
<feature type="binding site" evidence="9">
    <location>
        <position position="268"/>
    </location>
    <ligand>
        <name>S-adenosyl-L-methionine</name>
        <dbReference type="ChEBI" id="CHEBI:59789"/>
    </ligand>
</feature>
<dbReference type="GO" id="GO:0005737">
    <property type="term" value="C:cytoplasm"/>
    <property type="evidence" value="ECO:0007669"/>
    <property type="project" value="TreeGrafter"/>
</dbReference>
<dbReference type="PROSITE" id="PS51686">
    <property type="entry name" value="SAM_MT_RSMB_NOP"/>
    <property type="match status" value="1"/>
</dbReference>